<keyword evidence="11" id="KW-0325">Glycoprotein</keyword>
<dbReference type="FunFam" id="1.20.1070.10:FF:000033">
    <property type="entry name" value="Vomeronasal type-1 receptor"/>
    <property type="match status" value="1"/>
</dbReference>
<evidence type="ECO:0000256" key="1">
    <source>
        <dbReference type="ARBA" id="ARBA00003878"/>
    </source>
</evidence>
<keyword evidence="10 13" id="KW-0675">Receptor</keyword>
<keyword evidence="9 13" id="KW-0472">Membrane</keyword>
<dbReference type="EMBL" id="JF783316">
    <property type="protein sequence ID" value="AEF00445.1"/>
    <property type="molecule type" value="Genomic_DNA"/>
</dbReference>
<comment type="subcellular location">
    <subcellularLocation>
        <location evidence="2 13">Cell membrane</location>
        <topology evidence="2 13">Multi-pass membrane protein</topology>
    </subcellularLocation>
</comment>
<accession>F6MBY8</accession>
<sequence length="334" mass="37752">MDSFRIENGDCVSTFTLPCRILSLRTRTDNMEASELSIGIIFISLTIIGILGNVTLLYHYTYFYLTRYKLRSTDWILIHLIVANILTVLCKGVPQTISSFGFKDFLNDIGCKLVSSLHRVGRGTGIGSTSFLSVFQAIIISPRNSRDSELKVRTHKCICCSVYLNWVIYLLISSVNLVHMRARYGNESTTNLKSFIYCYSVRHDPTSDILYATLLSGPEVLLLGLMLWASGSMVLTLYRHKQMMQYMSRTSLSSRSSPESRATKTILLLVCTFVSFYTISSVCQSFGALLYNPKWSLVNITAMSSLLFPTVCPFLLMSQDSRISSYLKRNIHFP</sequence>
<dbReference type="Gene3D" id="1.20.1070.10">
    <property type="entry name" value="Rhodopsin 7-helix transmembrane proteins"/>
    <property type="match status" value="1"/>
</dbReference>
<proteinExistence type="inferred from homology"/>
<evidence type="ECO:0000256" key="3">
    <source>
        <dbReference type="ARBA" id="ARBA00010663"/>
    </source>
</evidence>
<evidence type="ECO:0000259" key="14">
    <source>
        <dbReference type="PROSITE" id="PS50262"/>
    </source>
</evidence>
<keyword evidence="7 13" id="KW-1133">Transmembrane helix</keyword>
<keyword evidence="4 13" id="KW-1003">Cell membrane</keyword>
<evidence type="ECO:0000256" key="9">
    <source>
        <dbReference type="ARBA" id="ARBA00023136"/>
    </source>
</evidence>
<evidence type="ECO:0000256" key="11">
    <source>
        <dbReference type="ARBA" id="ARBA00023180"/>
    </source>
</evidence>
<feature type="transmembrane region" description="Helical" evidence="13">
    <location>
        <begin position="36"/>
        <end position="63"/>
    </location>
</feature>
<dbReference type="GO" id="GO:0019236">
    <property type="term" value="P:response to pheromone"/>
    <property type="evidence" value="ECO:0007669"/>
    <property type="project" value="UniProtKB-KW"/>
</dbReference>
<evidence type="ECO:0000256" key="4">
    <source>
        <dbReference type="ARBA" id="ARBA00022475"/>
    </source>
</evidence>
<keyword evidence="6 13" id="KW-0812">Transmembrane</keyword>
<feature type="transmembrane region" description="Helical" evidence="13">
    <location>
        <begin position="265"/>
        <end position="291"/>
    </location>
</feature>
<keyword evidence="8 13" id="KW-0297">G-protein coupled receptor</keyword>
<dbReference type="InterPro" id="IPR017452">
    <property type="entry name" value="GPCR_Rhodpsn_7TM"/>
</dbReference>
<evidence type="ECO:0000256" key="2">
    <source>
        <dbReference type="ARBA" id="ARBA00004651"/>
    </source>
</evidence>
<dbReference type="GO" id="GO:0016503">
    <property type="term" value="F:pheromone receptor activity"/>
    <property type="evidence" value="ECO:0007669"/>
    <property type="project" value="InterPro"/>
</dbReference>
<evidence type="ECO:0000256" key="6">
    <source>
        <dbReference type="ARBA" id="ARBA00022692"/>
    </source>
</evidence>
<evidence type="ECO:0000256" key="8">
    <source>
        <dbReference type="ARBA" id="ARBA00023040"/>
    </source>
</evidence>
<feature type="domain" description="G-protein coupled receptors family 1 profile" evidence="14">
    <location>
        <begin position="52"/>
        <end position="316"/>
    </location>
</feature>
<keyword evidence="5 13" id="KW-0589">Pheromone response</keyword>
<dbReference type="GO" id="GO:0005886">
    <property type="term" value="C:plasma membrane"/>
    <property type="evidence" value="ECO:0007669"/>
    <property type="project" value="UniProtKB-SubCell"/>
</dbReference>
<feature type="transmembrane region" description="Helical" evidence="13">
    <location>
        <begin position="162"/>
        <end position="182"/>
    </location>
</feature>
<feature type="transmembrane region" description="Helical" evidence="13">
    <location>
        <begin position="220"/>
        <end position="238"/>
    </location>
</feature>
<evidence type="ECO:0000256" key="5">
    <source>
        <dbReference type="ARBA" id="ARBA00022507"/>
    </source>
</evidence>
<dbReference type="PANTHER" id="PTHR24062">
    <property type="entry name" value="VOMERONASAL TYPE-1 RECEPTOR"/>
    <property type="match status" value="1"/>
</dbReference>
<dbReference type="GO" id="GO:0007606">
    <property type="term" value="P:sensory perception of chemical stimulus"/>
    <property type="evidence" value="ECO:0007669"/>
    <property type="project" value="UniProtKB-ARBA"/>
</dbReference>
<dbReference type="InterPro" id="IPR004072">
    <property type="entry name" value="Vmron_rcpt_1"/>
</dbReference>
<keyword evidence="12 13" id="KW-0807">Transducer</keyword>
<reference evidence="15" key="1">
    <citation type="journal article" date="2011" name="Genome Biol. Evol.">
        <title>The microevolution of v1r vomeronasal receptor genes in mice.</title>
        <authorList>
            <person name="Park S.H."/>
            <person name="Podlaha O."/>
            <person name="Grus W.E."/>
            <person name="Zhang J."/>
        </authorList>
    </citation>
    <scope>NUCLEOTIDE SEQUENCE</scope>
    <source>
        <strain evidence="15">F4021</strain>
    </source>
</reference>
<dbReference type="SMR" id="F6MBY8"/>
<gene>
    <name evidence="15" type="primary">V1rf4</name>
</gene>
<evidence type="ECO:0000256" key="7">
    <source>
        <dbReference type="ARBA" id="ARBA00022989"/>
    </source>
</evidence>
<comment type="similarity">
    <text evidence="3 13">Belongs to the G-protein coupled receptor 1 family.</text>
</comment>
<evidence type="ECO:0000256" key="13">
    <source>
        <dbReference type="RuleBase" id="RU364061"/>
    </source>
</evidence>
<evidence type="ECO:0000313" key="15">
    <source>
        <dbReference type="EMBL" id="AEF00445.1"/>
    </source>
</evidence>
<feature type="transmembrane region" description="Helical" evidence="13">
    <location>
        <begin position="123"/>
        <end position="141"/>
    </location>
</feature>
<name>F6MBY8_MOUSE</name>
<feature type="transmembrane region" description="Helical" evidence="13">
    <location>
        <begin position="297"/>
        <end position="316"/>
    </location>
</feature>
<evidence type="ECO:0000256" key="12">
    <source>
        <dbReference type="ARBA" id="ARBA00023224"/>
    </source>
</evidence>
<dbReference type="SUPFAM" id="SSF81321">
    <property type="entry name" value="Family A G protein-coupled receptor-like"/>
    <property type="match status" value="1"/>
</dbReference>
<feature type="transmembrane region" description="Helical" evidence="13">
    <location>
        <begin position="75"/>
        <end position="94"/>
    </location>
</feature>
<comment type="function">
    <text evidence="1">Putative pheromone receptor.</text>
</comment>
<organism evidence="15">
    <name type="scientific">Mus musculus musculus</name>
    <name type="common">eastern European house mouse</name>
    <dbReference type="NCBI Taxonomy" id="39442"/>
    <lineage>
        <taxon>Eukaryota</taxon>
        <taxon>Metazoa</taxon>
        <taxon>Chordata</taxon>
        <taxon>Craniata</taxon>
        <taxon>Vertebrata</taxon>
        <taxon>Euteleostomi</taxon>
        <taxon>Mammalia</taxon>
        <taxon>Eutheria</taxon>
        <taxon>Euarchontoglires</taxon>
        <taxon>Glires</taxon>
        <taxon>Rodentia</taxon>
        <taxon>Myomorpha</taxon>
        <taxon>Muroidea</taxon>
        <taxon>Muridae</taxon>
        <taxon>Murinae</taxon>
        <taxon>Mus</taxon>
        <taxon>Mus</taxon>
    </lineage>
</organism>
<dbReference type="AlphaFoldDB" id="F6MBY8"/>
<dbReference type="Pfam" id="PF03402">
    <property type="entry name" value="V1R"/>
    <property type="match status" value="1"/>
</dbReference>
<dbReference type="PRINTS" id="PR01534">
    <property type="entry name" value="VOMERONASL1R"/>
</dbReference>
<protein>
    <recommendedName>
        <fullName evidence="13">Vomeronasal type-1 receptor</fullName>
    </recommendedName>
</protein>
<dbReference type="PROSITE" id="PS50262">
    <property type="entry name" value="G_PROTEIN_RECEP_F1_2"/>
    <property type="match status" value="1"/>
</dbReference>
<evidence type="ECO:0000256" key="10">
    <source>
        <dbReference type="ARBA" id="ARBA00023170"/>
    </source>
</evidence>